<dbReference type="EMBL" id="KK914293">
    <property type="protein sequence ID" value="KDP42636.1"/>
    <property type="molecule type" value="Genomic_DNA"/>
</dbReference>
<dbReference type="PANTHER" id="PTHR46033">
    <property type="entry name" value="PROTEIN MAIN-LIKE 2"/>
    <property type="match status" value="1"/>
</dbReference>
<dbReference type="Pfam" id="PF10536">
    <property type="entry name" value="PMD"/>
    <property type="match status" value="1"/>
</dbReference>
<gene>
    <name evidence="2" type="ORF">JCGZ_01674</name>
</gene>
<dbReference type="Proteomes" id="UP000027138">
    <property type="component" value="Unassembled WGS sequence"/>
</dbReference>
<reference evidence="2 3" key="1">
    <citation type="journal article" date="2014" name="PLoS ONE">
        <title>Global Analysis of Gene Expression Profiles in Physic Nut (Jatropha curcas L.) Seedlings Exposed to Salt Stress.</title>
        <authorList>
            <person name="Zhang L."/>
            <person name="Zhang C."/>
            <person name="Wu P."/>
            <person name="Chen Y."/>
            <person name="Li M."/>
            <person name="Jiang H."/>
            <person name="Wu G."/>
        </authorList>
    </citation>
    <scope>NUCLEOTIDE SEQUENCE [LARGE SCALE GENOMIC DNA]</scope>
    <source>
        <strain evidence="3">cv. GZQX0401</strain>
        <tissue evidence="2">Young leaves</tissue>
    </source>
</reference>
<evidence type="ECO:0000313" key="2">
    <source>
        <dbReference type="EMBL" id="KDP42636.1"/>
    </source>
</evidence>
<name>A0A067L2D7_JATCU</name>
<dbReference type="OrthoDB" id="1938336at2759"/>
<accession>A0A067L2D7</accession>
<organism evidence="2 3">
    <name type="scientific">Jatropha curcas</name>
    <name type="common">Barbados nut</name>
    <dbReference type="NCBI Taxonomy" id="180498"/>
    <lineage>
        <taxon>Eukaryota</taxon>
        <taxon>Viridiplantae</taxon>
        <taxon>Streptophyta</taxon>
        <taxon>Embryophyta</taxon>
        <taxon>Tracheophyta</taxon>
        <taxon>Spermatophyta</taxon>
        <taxon>Magnoliopsida</taxon>
        <taxon>eudicotyledons</taxon>
        <taxon>Gunneridae</taxon>
        <taxon>Pentapetalae</taxon>
        <taxon>rosids</taxon>
        <taxon>fabids</taxon>
        <taxon>Malpighiales</taxon>
        <taxon>Euphorbiaceae</taxon>
        <taxon>Crotonoideae</taxon>
        <taxon>Jatropheae</taxon>
        <taxon>Jatropha</taxon>
    </lineage>
</organism>
<feature type="domain" description="Aminotransferase-like plant mobile" evidence="1">
    <location>
        <begin position="60"/>
        <end position="187"/>
    </location>
</feature>
<dbReference type="InterPro" id="IPR019557">
    <property type="entry name" value="AminoTfrase-like_pln_mobile"/>
</dbReference>
<proteinExistence type="predicted"/>
<dbReference type="PANTHER" id="PTHR46033:SF8">
    <property type="entry name" value="PROTEIN MAINTENANCE OF MERISTEMS-LIKE"/>
    <property type="match status" value="1"/>
</dbReference>
<dbReference type="AlphaFoldDB" id="A0A067L2D7"/>
<dbReference type="GO" id="GO:0010073">
    <property type="term" value="P:meristem maintenance"/>
    <property type="evidence" value="ECO:0007669"/>
    <property type="project" value="InterPro"/>
</dbReference>
<keyword evidence="3" id="KW-1185">Reference proteome</keyword>
<sequence length="276" mass="31793">MASSGYSSDEDFLESLGISLDEIRVTADVDTHASITGVYAQAPDIYARYRQGELMATQAARFTLLLLFASTFWSNRKEKFNPSILKSLEDLTHHTEYDWAGAILSRMYDDMCDLSRGHCKLSGTYYFWETWAFEYFSYIRPELTHTDLGLGLAPLAWRWYRANHRSVLRRKSLGDLWTFFDTCTMDQATEPVHTGLANLHLPYSILYYTPNGTSSLWEVSLERVNCLALPPDDITEVPIRLVSQMMELILGMQEELTSAWTLRAFDDQRSRRPRHG</sequence>
<evidence type="ECO:0000313" key="3">
    <source>
        <dbReference type="Proteomes" id="UP000027138"/>
    </source>
</evidence>
<dbReference type="InterPro" id="IPR044824">
    <property type="entry name" value="MAIN-like"/>
</dbReference>
<evidence type="ECO:0000259" key="1">
    <source>
        <dbReference type="Pfam" id="PF10536"/>
    </source>
</evidence>
<protein>
    <recommendedName>
        <fullName evidence="1">Aminotransferase-like plant mobile domain-containing protein</fullName>
    </recommendedName>
</protein>